<dbReference type="GeneID" id="107227054"/>
<reference evidence="2" key="1">
    <citation type="submission" date="2025-08" db="UniProtKB">
        <authorList>
            <consortium name="RefSeq"/>
        </authorList>
    </citation>
    <scope>IDENTIFICATION</scope>
    <source>
        <tissue evidence="2">Thorax and Abdomen</tissue>
    </source>
</reference>
<dbReference type="OrthoDB" id="16120at2759"/>
<dbReference type="AlphaFoldDB" id="A0A6J0C892"/>
<proteinExistence type="predicted"/>
<dbReference type="InParanoid" id="A0A6J0C892"/>
<dbReference type="GO" id="GO:0031146">
    <property type="term" value="P:SCF-dependent proteasomal ubiquitin-dependent protein catabolic process"/>
    <property type="evidence" value="ECO:0007669"/>
    <property type="project" value="TreeGrafter"/>
</dbReference>
<evidence type="ECO:0000313" key="2">
    <source>
        <dbReference type="RefSeq" id="XP_015523571.2"/>
    </source>
</evidence>
<protein>
    <submittedName>
        <fullName evidence="2">Uncharacterized protein LOC107227054</fullName>
    </submittedName>
</protein>
<name>A0A6J0C892_NEOLC</name>
<dbReference type="KEGG" id="nlo:107227054"/>
<dbReference type="RefSeq" id="XP_015523571.2">
    <property type="nucleotide sequence ID" value="XM_015668085.2"/>
</dbReference>
<sequence length="478" mass="55351">MPKLKQPTPLKKRAFDFIVTHCASYCHQLSVKGDLEKLRQSITEIKSEVFSWLPPILNQLSEFCERFFDEFSKFGKEMAKSGGRVRSMTHRKVAVEIMMDVEIPGLRCSDLHLECANRSEYRRFQSIEVLIMQSPSHAFPSSKAMSYFRLENLIEIWLITRCNNQELRIIGTHCKKLQILNITYSRYVTDDGLRALQMCPDLRVIDFVGSVISNDCINELLSTHKKLEEFNIIKHDYLPWAGRVEVYDPCSRPRELVCPSIRRYCARGPISEANLTAITVLFPNLTYIQFCCQFFSDLTILKNLKHLTELSFLSSYSILSHVRHLLTTVGENISSLEVKMSFRGNEYFKQDDVNFVYKLCPNIQELILPYDPNAPHDILVVPPFNKLKVLSLKNSSSWEATVEFHQLPELETLMLANFTPIVQIVERAMFDNVKFPKLKRFCSMLLTARRDTGLDDLNTVARERNLDFKILTISDHDL</sequence>
<gene>
    <name evidence="2" type="primary">LOC107227054</name>
</gene>
<dbReference type="PANTHER" id="PTHR13318:SF105">
    <property type="entry name" value="F-BOX_LRR-REPEAT PROTEIN 3"/>
    <property type="match status" value="1"/>
</dbReference>
<organism evidence="2">
    <name type="scientific">Neodiprion lecontei</name>
    <name type="common">Redheaded pine sawfly</name>
    <dbReference type="NCBI Taxonomy" id="441921"/>
    <lineage>
        <taxon>Eukaryota</taxon>
        <taxon>Metazoa</taxon>
        <taxon>Ecdysozoa</taxon>
        <taxon>Arthropoda</taxon>
        <taxon>Hexapoda</taxon>
        <taxon>Insecta</taxon>
        <taxon>Pterygota</taxon>
        <taxon>Neoptera</taxon>
        <taxon>Endopterygota</taxon>
        <taxon>Hymenoptera</taxon>
        <taxon>Tenthredinoidea</taxon>
        <taxon>Diprionidae</taxon>
        <taxon>Diprioninae</taxon>
        <taxon>Neodiprion</taxon>
    </lineage>
</organism>
<accession>A0A6J0C892</accession>
<dbReference type="SUPFAM" id="SSF52058">
    <property type="entry name" value="L domain-like"/>
    <property type="match status" value="1"/>
</dbReference>
<dbReference type="GO" id="GO:0019005">
    <property type="term" value="C:SCF ubiquitin ligase complex"/>
    <property type="evidence" value="ECO:0007669"/>
    <property type="project" value="TreeGrafter"/>
</dbReference>
<evidence type="ECO:0000313" key="1">
    <source>
        <dbReference type="Proteomes" id="UP000829291"/>
    </source>
</evidence>
<dbReference type="Proteomes" id="UP000829291">
    <property type="component" value="Chromosome 7"/>
</dbReference>
<dbReference type="Gene3D" id="3.80.10.10">
    <property type="entry name" value="Ribonuclease Inhibitor"/>
    <property type="match status" value="2"/>
</dbReference>
<dbReference type="PANTHER" id="PTHR13318">
    <property type="entry name" value="PARTNER OF PAIRED, ISOFORM B-RELATED"/>
    <property type="match status" value="1"/>
</dbReference>
<keyword evidence="1" id="KW-1185">Reference proteome</keyword>
<dbReference type="InterPro" id="IPR032675">
    <property type="entry name" value="LRR_dom_sf"/>
</dbReference>